<dbReference type="Proteomes" id="UP000283634">
    <property type="component" value="Unassembled WGS sequence"/>
</dbReference>
<dbReference type="RefSeq" id="XP_029236961.1">
    <property type="nucleotide sequence ID" value="XM_029383193.1"/>
</dbReference>
<protein>
    <submittedName>
        <fullName evidence="2">Uncharacterized protein</fullName>
    </submittedName>
</protein>
<evidence type="ECO:0000313" key="2">
    <source>
        <dbReference type="EMBL" id="RNF02518.1"/>
    </source>
</evidence>
<reference evidence="2 3" key="1">
    <citation type="journal article" date="2018" name="BMC Genomics">
        <title>Genomic comparison of Trypanosoma conorhini and Trypanosoma rangeli to Trypanosoma cruzi strains of high and low virulence.</title>
        <authorList>
            <person name="Bradwell K.R."/>
            <person name="Koparde V.N."/>
            <person name="Matveyev A.V."/>
            <person name="Serrano M.G."/>
            <person name="Alves J.M."/>
            <person name="Parikh H."/>
            <person name="Huang B."/>
            <person name="Lee V."/>
            <person name="Espinosa-Alvarez O."/>
            <person name="Ortiz P.A."/>
            <person name="Costa-Martins A.G."/>
            <person name="Teixeira M.M."/>
            <person name="Buck G.A."/>
        </authorList>
    </citation>
    <scope>NUCLEOTIDE SEQUENCE [LARGE SCALE GENOMIC DNA]</scope>
    <source>
        <strain evidence="2 3">AM80</strain>
    </source>
</reference>
<keyword evidence="1" id="KW-0472">Membrane</keyword>
<dbReference type="GeneID" id="40330276"/>
<feature type="transmembrane region" description="Helical" evidence="1">
    <location>
        <begin position="33"/>
        <end position="51"/>
    </location>
</feature>
<organism evidence="2 3">
    <name type="scientific">Trypanosoma rangeli</name>
    <dbReference type="NCBI Taxonomy" id="5698"/>
    <lineage>
        <taxon>Eukaryota</taxon>
        <taxon>Discoba</taxon>
        <taxon>Euglenozoa</taxon>
        <taxon>Kinetoplastea</taxon>
        <taxon>Metakinetoplastina</taxon>
        <taxon>Trypanosomatida</taxon>
        <taxon>Trypanosomatidae</taxon>
        <taxon>Trypanosoma</taxon>
        <taxon>Herpetosoma</taxon>
    </lineage>
</organism>
<evidence type="ECO:0000256" key="1">
    <source>
        <dbReference type="SAM" id="Phobius"/>
    </source>
</evidence>
<proteinExistence type="predicted"/>
<keyword evidence="1" id="KW-0812">Transmembrane</keyword>
<sequence>MGWGVLAQRAWRAISWCYLREMSADAAFTLEDHFGAFVVIFMGVWLVTLLCKQDSAHNNTVILQRNYFNKTINYKKTVLRTGVKDVLSDTCIVADSRGTWNTFMRALATMQDSRMREIRHLFCLIFFSPIENRRGVSWLSLEIVSWLSQASSKVRLL</sequence>
<keyword evidence="3" id="KW-1185">Reference proteome</keyword>
<keyword evidence="1" id="KW-1133">Transmembrane helix</keyword>
<accession>A0A3R7RH02</accession>
<gene>
    <name evidence="2" type="ORF">TraAM80_06343</name>
</gene>
<dbReference type="AlphaFoldDB" id="A0A3R7RH02"/>
<evidence type="ECO:0000313" key="3">
    <source>
        <dbReference type="Proteomes" id="UP000283634"/>
    </source>
</evidence>
<comment type="caution">
    <text evidence="2">The sequence shown here is derived from an EMBL/GenBank/DDBJ whole genome shotgun (WGS) entry which is preliminary data.</text>
</comment>
<name>A0A3R7RH02_TRYRA</name>
<dbReference type="EMBL" id="MKGL01000229">
    <property type="protein sequence ID" value="RNF02518.1"/>
    <property type="molecule type" value="Genomic_DNA"/>
</dbReference>